<dbReference type="EMBL" id="CM007370">
    <property type="protein sequence ID" value="OIW03316.1"/>
    <property type="molecule type" value="Genomic_DNA"/>
</dbReference>
<evidence type="ECO:0000313" key="3">
    <source>
        <dbReference type="Proteomes" id="UP000188354"/>
    </source>
</evidence>
<feature type="region of interest" description="Disordered" evidence="1">
    <location>
        <begin position="1"/>
        <end position="24"/>
    </location>
</feature>
<feature type="compositionally biased region" description="Polar residues" evidence="1">
    <location>
        <begin position="1"/>
        <end position="15"/>
    </location>
</feature>
<sequence>MSGASTQTFGTTQGAVTGCPGRRADFTSSSPLEEAFGYPHIQLDWFNSAPSWLCGKTWQSYAEESATTVATPTAMDDSACL</sequence>
<accession>A0A1J7GSC7</accession>
<reference evidence="2 3" key="1">
    <citation type="journal article" date="2017" name="Plant Biotechnol. J.">
        <title>A comprehensive draft genome sequence for lupin (Lupinus angustifolius), an emerging health food: insights into plant-microbe interactions and legume evolution.</title>
        <authorList>
            <person name="Hane J.K."/>
            <person name="Ming Y."/>
            <person name="Kamphuis L.G."/>
            <person name="Nelson M.N."/>
            <person name="Garg G."/>
            <person name="Atkins C.A."/>
            <person name="Bayer P.E."/>
            <person name="Bravo A."/>
            <person name="Bringans S."/>
            <person name="Cannon S."/>
            <person name="Edwards D."/>
            <person name="Foley R."/>
            <person name="Gao L.L."/>
            <person name="Harrison M.J."/>
            <person name="Huang W."/>
            <person name="Hurgobin B."/>
            <person name="Li S."/>
            <person name="Liu C.W."/>
            <person name="McGrath A."/>
            <person name="Morahan G."/>
            <person name="Murray J."/>
            <person name="Weller J."/>
            <person name="Jian J."/>
            <person name="Singh K.B."/>
        </authorList>
    </citation>
    <scope>NUCLEOTIDE SEQUENCE [LARGE SCALE GENOMIC DNA]</scope>
    <source>
        <strain evidence="3">cv. Tanjil</strain>
        <tissue evidence="2">Whole plant</tissue>
    </source>
</reference>
<organism evidence="2 3">
    <name type="scientific">Lupinus angustifolius</name>
    <name type="common">Narrow-leaved blue lupine</name>
    <dbReference type="NCBI Taxonomy" id="3871"/>
    <lineage>
        <taxon>Eukaryota</taxon>
        <taxon>Viridiplantae</taxon>
        <taxon>Streptophyta</taxon>
        <taxon>Embryophyta</taxon>
        <taxon>Tracheophyta</taxon>
        <taxon>Spermatophyta</taxon>
        <taxon>Magnoliopsida</taxon>
        <taxon>eudicotyledons</taxon>
        <taxon>Gunneridae</taxon>
        <taxon>Pentapetalae</taxon>
        <taxon>rosids</taxon>
        <taxon>fabids</taxon>
        <taxon>Fabales</taxon>
        <taxon>Fabaceae</taxon>
        <taxon>Papilionoideae</taxon>
        <taxon>50 kb inversion clade</taxon>
        <taxon>genistoids sensu lato</taxon>
        <taxon>core genistoids</taxon>
        <taxon>Genisteae</taxon>
        <taxon>Lupinus</taxon>
    </lineage>
</organism>
<gene>
    <name evidence="2" type="ORF">TanjilG_16465</name>
</gene>
<dbReference type="Gramene" id="OIW03316">
    <property type="protein sequence ID" value="OIW03316"/>
    <property type="gene ID" value="TanjilG_16465"/>
</dbReference>
<dbReference type="AlphaFoldDB" id="A0A1J7GSC7"/>
<proteinExistence type="predicted"/>
<keyword evidence="3" id="KW-1185">Reference proteome</keyword>
<protein>
    <submittedName>
        <fullName evidence="2">Uncharacterized protein</fullName>
    </submittedName>
</protein>
<dbReference type="Proteomes" id="UP000188354">
    <property type="component" value="Chromosome LG10"/>
</dbReference>
<evidence type="ECO:0000313" key="2">
    <source>
        <dbReference type="EMBL" id="OIW03316.1"/>
    </source>
</evidence>
<evidence type="ECO:0000256" key="1">
    <source>
        <dbReference type="SAM" id="MobiDB-lite"/>
    </source>
</evidence>
<name>A0A1J7GSC7_LUPAN</name>